<evidence type="ECO:0000313" key="4">
    <source>
        <dbReference type="Proteomes" id="UP000799539"/>
    </source>
</evidence>
<keyword evidence="2" id="KW-0732">Signal</keyword>
<name>A0A6A6FUQ3_9PEZI</name>
<dbReference type="OrthoDB" id="6019893at2759"/>
<evidence type="ECO:0000256" key="2">
    <source>
        <dbReference type="SAM" id="SignalP"/>
    </source>
</evidence>
<reference evidence="3" key="1">
    <citation type="journal article" date="2020" name="Stud. Mycol.">
        <title>101 Dothideomycetes genomes: a test case for predicting lifestyles and emergence of pathogens.</title>
        <authorList>
            <person name="Haridas S."/>
            <person name="Albert R."/>
            <person name="Binder M."/>
            <person name="Bloem J."/>
            <person name="Labutti K."/>
            <person name="Salamov A."/>
            <person name="Andreopoulos B."/>
            <person name="Baker S."/>
            <person name="Barry K."/>
            <person name="Bills G."/>
            <person name="Bluhm B."/>
            <person name="Cannon C."/>
            <person name="Castanera R."/>
            <person name="Culley D."/>
            <person name="Daum C."/>
            <person name="Ezra D."/>
            <person name="Gonzalez J."/>
            <person name="Henrissat B."/>
            <person name="Kuo A."/>
            <person name="Liang C."/>
            <person name="Lipzen A."/>
            <person name="Lutzoni F."/>
            <person name="Magnuson J."/>
            <person name="Mondo S."/>
            <person name="Nolan M."/>
            <person name="Ohm R."/>
            <person name="Pangilinan J."/>
            <person name="Park H.-J."/>
            <person name="Ramirez L."/>
            <person name="Alfaro M."/>
            <person name="Sun H."/>
            <person name="Tritt A."/>
            <person name="Yoshinaga Y."/>
            <person name="Zwiers L.-H."/>
            <person name="Turgeon B."/>
            <person name="Goodwin S."/>
            <person name="Spatafora J."/>
            <person name="Crous P."/>
            <person name="Grigoriev I."/>
        </authorList>
    </citation>
    <scope>NUCLEOTIDE SEQUENCE</scope>
    <source>
        <strain evidence="3">SCOH1-5</strain>
    </source>
</reference>
<gene>
    <name evidence="3" type="ORF">CERZMDRAFT_89738</name>
</gene>
<feature type="signal peptide" evidence="2">
    <location>
        <begin position="1"/>
        <end position="21"/>
    </location>
</feature>
<dbReference type="AlphaFoldDB" id="A0A6A6FUQ3"/>
<keyword evidence="4" id="KW-1185">Reference proteome</keyword>
<accession>A0A6A6FUQ3</accession>
<keyword evidence="1" id="KW-1133">Transmembrane helix</keyword>
<evidence type="ECO:0000256" key="1">
    <source>
        <dbReference type="SAM" id="Phobius"/>
    </source>
</evidence>
<dbReference type="Proteomes" id="UP000799539">
    <property type="component" value="Unassembled WGS sequence"/>
</dbReference>
<keyword evidence="1" id="KW-0472">Membrane</keyword>
<proteinExistence type="predicted"/>
<dbReference type="EMBL" id="ML992663">
    <property type="protein sequence ID" value="KAF2216948.1"/>
    <property type="molecule type" value="Genomic_DNA"/>
</dbReference>
<evidence type="ECO:0000313" key="3">
    <source>
        <dbReference type="EMBL" id="KAF2216948.1"/>
    </source>
</evidence>
<organism evidence="3 4">
    <name type="scientific">Cercospora zeae-maydis SCOH1-5</name>
    <dbReference type="NCBI Taxonomy" id="717836"/>
    <lineage>
        <taxon>Eukaryota</taxon>
        <taxon>Fungi</taxon>
        <taxon>Dikarya</taxon>
        <taxon>Ascomycota</taxon>
        <taxon>Pezizomycotina</taxon>
        <taxon>Dothideomycetes</taxon>
        <taxon>Dothideomycetidae</taxon>
        <taxon>Mycosphaerellales</taxon>
        <taxon>Mycosphaerellaceae</taxon>
        <taxon>Cercospora</taxon>
    </lineage>
</organism>
<evidence type="ECO:0008006" key="5">
    <source>
        <dbReference type="Google" id="ProtNLM"/>
    </source>
</evidence>
<feature type="chain" id="PRO_5025593323" description="Secreted peptide" evidence="2">
    <location>
        <begin position="22"/>
        <end position="87"/>
    </location>
</feature>
<sequence>MVLLLLLLLLLLPLLPPAILCHDRRMVLSSFLCLWNLRYSLLPFLLNVTLFTAAPTLPVFPISTGFSGNERGRRCVIAGINLSMLLL</sequence>
<feature type="transmembrane region" description="Helical" evidence="1">
    <location>
        <begin position="41"/>
        <end position="64"/>
    </location>
</feature>
<keyword evidence="1" id="KW-0812">Transmembrane</keyword>
<protein>
    <recommendedName>
        <fullName evidence="5">Secreted peptide</fullName>
    </recommendedName>
</protein>